<proteinExistence type="inferred from homology"/>
<comment type="subunit">
    <text evidence="5">The complex is composed of two ATP-binding proteins (ModC), two transmembrane proteins (ModB) and a solute-binding protein (ModA).</text>
</comment>
<keyword evidence="2 6" id="KW-0500">Molybdenum</keyword>
<comment type="similarity">
    <text evidence="1">Belongs to the bacterial solute-binding protein ModA family.</text>
</comment>
<dbReference type="InterPro" id="IPR050682">
    <property type="entry name" value="ModA/WtpA"/>
</dbReference>
<dbReference type="KEGG" id="ptes:JQU52_10635"/>
<dbReference type="Proteomes" id="UP000653156">
    <property type="component" value="Chromosome"/>
</dbReference>
<feature type="binding site" evidence="6">
    <location>
        <position position="170"/>
    </location>
    <ligand>
        <name>molybdate</name>
        <dbReference type="ChEBI" id="CHEBI:36264"/>
    </ligand>
</feature>
<dbReference type="AlphaFoldDB" id="A0A892ZDQ5"/>
<gene>
    <name evidence="8" type="primary">modA</name>
    <name evidence="8" type="ORF">JQU52_10635</name>
</gene>
<feature type="chain" id="PRO_5034732483" evidence="7">
    <location>
        <begin position="24"/>
        <end position="251"/>
    </location>
</feature>
<dbReference type="RefSeq" id="WP_230338459.1">
    <property type="nucleotide sequence ID" value="NZ_CP069798.1"/>
</dbReference>
<evidence type="ECO:0000256" key="7">
    <source>
        <dbReference type="SAM" id="SignalP"/>
    </source>
</evidence>
<dbReference type="SUPFAM" id="SSF53850">
    <property type="entry name" value="Periplasmic binding protein-like II"/>
    <property type="match status" value="1"/>
</dbReference>
<protein>
    <submittedName>
        <fullName evidence="8">Molybdate ABC transporter substrate-binding protein</fullName>
    </submittedName>
</protein>
<keyword evidence="4 7" id="KW-0732">Signal</keyword>
<keyword evidence="9" id="KW-1185">Reference proteome</keyword>
<dbReference type="GO" id="GO:0015689">
    <property type="term" value="P:molybdate ion transport"/>
    <property type="evidence" value="ECO:0007669"/>
    <property type="project" value="InterPro"/>
</dbReference>
<evidence type="ECO:0000256" key="5">
    <source>
        <dbReference type="ARBA" id="ARBA00062515"/>
    </source>
</evidence>
<feature type="binding site" evidence="6">
    <location>
        <position position="61"/>
    </location>
    <ligand>
        <name>molybdate</name>
        <dbReference type="ChEBI" id="CHEBI:36264"/>
    </ligand>
</feature>
<name>A0A892ZDQ5_9NEIS</name>
<evidence type="ECO:0000256" key="6">
    <source>
        <dbReference type="PIRSR" id="PIRSR004846-1"/>
    </source>
</evidence>
<dbReference type="Gene3D" id="3.40.190.10">
    <property type="entry name" value="Periplasmic binding protein-like II"/>
    <property type="match status" value="2"/>
</dbReference>
<feature type="signal peptide" evidence="7">
    <location>
        <begin position="1"/>
        <end position="23"/>
    </location>
</feature>
<feature type="binding site" evidence="6">
    <location>
        <position position="33"/>
    </location>
    <ligand>
        <name>molybdate</name>
        <dbReference type="ChEBI" id="CHEBI:36264"/>
    </ligand>
</feature>
<dbReference type="PANTHER" id="PTHR30632">
    <property type="entry name" value="MOLYBDATE-BINDING PERIPLASMIC PROTEIN"/>
    <property type="match status" value="1"/>
</dbReference>
<evidence type="ECO:0000256" key="3">
    <source>
        <dbReference type="ARBA" id="ARBA00022723"/>
    </source>
</evidence>
<evidence type="ECO:0000256" key="2">
    <source>
        <dbReference type="ARBA" id="ARBA00022505"/>
    </source>
</evidence>
<dbReference type="PIRSF" id="PIRSF004846">
    <property type="entry name" value="ModA"/>
    <property type="match status" value="1"/>
</dbReference>
<feature type="binding site" evidence="6">
    <location>
        <position position="188"/>
    </location>
    <ligand>
        <name>molybdate</name>
        <dbReference type="ChEBI" id="CHEBI:36264"/>
    </ligand>
</feature>
<dbReference type="NCBIfam" id="TIGR01256">
    <property type="entry name" value="modA"/>
    <property type="match status" value="1"/>
</dbReference>
<evidence type="ECO:0000313" key="8">
    <source>
        <dbReference type="EMBL" id="QRQ81171.1"/>
    </source>
</evidence>
<evidence type="ECO:0000313" key="9">
    <source>
        <dbReference type="Proteomes" id="UP000653156"/>
    </source>
</evidence>
<reference evidence="8" key="1">
    <citation type="submission" date="2021-02" db="EMBL/GenBank/DDBJ databases">
        <title>Neisseriaceae sp. 26B isolated from the cloaca of a Common Toad-headed Turtle (Mesoclemmys nasuta).</title>
        <authorList>
            <person name="Spergser J."/>
            <person name="Busse H.-J."/>
        </authorList>
    </citation>
    <scope>NUCLEOTIDE SEQUENCE</scope>
    <source>
        <strain evidence="8">26B</strain>
    </source>
</reference>
<dbReference type="GO" id="GO:0030973">
    <property type="term" value="F:molybdate ion binding"/>
    <property type="evidence" value="ECO:0007669"/>
    <property type="project" value="UniProtKB-ARBA"/>
</dbReference>
<accession>A0A892ZDQ5</accession>
<dbReference type="InterPro" id="IPR005950">
    <property type="entry name" value="ModA"/>
</dbReference>
<dbReference type="GO" id="GO:1901359">
    <property type="term" value="F:tungstate binding"/>
    <property type="evidence" value="ECO:0007669"/>
    <property type="project" value="UniProtKB-ARBA"/>
</dbReference>
<evidence type="ECO:0000256" key="4">
    <source>
        <dbReference type="ARBA" id="ARBA00022729"/>
    </source>
</evidence>
<dbReference type="EMBL" id="CP069798">
    <property type="protein sequence ID" value="QRQ81171.1"/>
    <property type="molecule type" value="Genomic_DNA"/>
</dbReference>
<sequence>MPSRSHRLFAFATLALLALPLSAKDLLVSAAASLSDAFKEIGSQYQQQNPGVTVRLNTAGSGTLLQQLLQGAPVDVLATADQQTMDTAVAKQAVQPGSRKTFVRNDLVLVVPAASALRPQQLSDLQQSGIARIALSNPDSVPVGRYAKAALSKAGLFERLQPKIITTQNVRQSLNYVARKEVNAGFVYRTDAALMPDKVRVTATVALDTPVSYPIAVTSSSRQKAEAQRFVDFVLSPAGQKVLQKYGFSRP</sequence>
<dbReference type="Pfam" id="PF13531">
    <property type="entry name" value="SBP_bac_11"/>
    <property type="match status" value="1"/>
</dbReference>
<organism evidence="8 9">
    <name type="scientific">Paralysiella testudinis</name>
    <dbReference type="NCBI Taxonomy" id="2809020"/>
    <lineage>
        <taxon>Bacteria</taxon>
        <taxon>Pseudomonadati</taxon>
        <taxon>Pseudomonadota</taxon>
        <taxon>Betaproteobacteria</taxon>
        <taxon>Neisseriales</taxon>
        <taxon>Neisseriaceae</taxon>
        <taxon>Paralysiella</taxon>
    </lineage>
</organism>
<dbReference type="FunFam" id="3.40.190.10:FF:000035">
    <property type="entry name" value="Molybdate ABC transporter substrate-binding protein"/>
    <property type="match status" value="1"/>
</dbReference>
<dbReference type="PANTHER" id="PTHR30632:SF0">
    <property type="entry name" value="SULFATE-BINDING PROTEIN"/>
    <property type="match status" value="1"/>
</dbReference>
<evidence type="ECO:0000256" key="1">
    <source>
        <dbReference type="ARBA" id="ARBA00009175"/>
    </source>
</evidence>
<keyword evidence="3 6" id="KW-0479">Metal-binding</keyword>
<dbReference type="GO" id="GO:0046872">
    <property type="term" value="F:metal ion binding"/>
    <property type="evidence" value="ECO:0007669"/>
    <property type="project" value="UniProtKB-KW"/>
</dbReference>